<dbReference type="SUPFAM" id="SSF161098">
    <property type="entry name" value="MetI-like"/>
    <property type="match status" value="1"/>
</dbReference>
<evidence type="ECO:0000259" key="8">
    <source>
        <dbReference type="PROSITE" id="PS50928"/>
    </source>
</evidence>
<reference evidence="9 10" key="1">
    <citation type="journal article" date="2013" name="Genome Announc.">
        <title>Draft Genome Sequence of Rhizobium mesoamericanum STM3625, a Nitrogen-Fixing Symbiont of Mimosa pudica Isolated in French Guiana (South America).</title>
        <authorList>
            <person name="Moulin L."/>
            <person name="Mornico D."/>
            <person name="Melkonian R."/>
            <person name="Klonowska A."/>
        </authorList>
    </citation>
    <scope>NUCLEOTIDE SEQUENCE [LARGE SCALE GENOMIC DNA]</scope>
    <source>
        <strain evidence="9 10">STM3625</strain>
    </source>
</reference>
<keyword evidence="3" id="KW-1003">Cell membrane</keyword>
<feature type="transmembrane region" description="Helical" evidence="7">
    <location>
        <begin position="165"/>
        <end position="184"/>
    </location>
</feature>
<keyword evidence="2 7" id="KW-0813">Transport</keyword>
<dbReference type="AlphaFoldDB" id="K0PQD7"/>
<evidence type="ECO:0000256" key="3">
    <source>
        <dbReference type="ARBA" id="ARBA00022475"/>
    </source>
</evidence>
<dbReference type="PANTHER" id="PTHR30151:SF20">
    <property type="entry name" value="ABC TRANSPORTER PERMEASE PROTEIN HI_0355-RELATED"/>
    <property type="match status" value="1"/>
</dbReference>
<keyword evidence="10" id="KW-1185">Reference proteome</keyword>
<dbReference type="STRING" id="1211777.BN77_p11541"/>
<dbReference type="Gene3D" id="1.10.3720.10">
    <property type="entry name" value="MetI-like"/>
    <property type="match status" value="1"/>
</dbReference>
<keyword evidence="6 7" id="KW-0472">Membrane</keyword>
<dbReference type="GO" id="GO:0055085">
    <property type="term" value="P:transmembrane transport"/>
    <property type="evidence" value="ECO:0007669"/>
    <property type="project" value="InterPro"/>
</dbReference>
<dbReference type="Pfam" id="PF00528">
    <property type="entry name" value="BPD_transp_1"/>
    <property type="match status" value="1"/>
</dbReference>
<feature type="transmembrane region" description="Helical" evidence="7">
    <location>
        <begin position="136"/>
        <end position="159"/>
    </location>
</feature>
<evidence type="ECO:0000256" key="7">
    <source>
        <dbReference type="RuleBase" id="RU363032"/>
    </source>
</evidence>
<feature type="transmembrane region" description="Helical" evidence="7">
    <location>
        <begin position="106"/>
        <end position="124"/>
    </location>
</feature>
<dbReference type="PROSITE" id="PS50928">
    <property type="entry name" value="ABC_TM1"/>
    <property type="match status" value="1"/>
</dbReference>
<keyword evidence="4 7" id="KW-0812">Transmembrane</keyword>
<organism evidence="9 10">
    <name type="scientific">Rhizobium mesoamericanum STM3625</name>
    <dbReference type="NCBI Taxonomy" id="1211777"/>
    <lineage>
        <taxon>Bacteria</taxon>
        <taxon>Pseudomonadati</taxon>
        <taxon>Pseudomonadota</taxon>
        <taxon>Alphaproteobacteria</taxon>
        <taxon>Hyphomicrobiales</taxon>
        <taxon>Rhizobiaceae</taxon>
        <taxon>Rhizobium/Agrobacterium group</taxon>
        <taxon>Rhizobium</taxon>
    </lineage>
</organism>
<dbReference type="eggNOG" id="COG0600">
    <property type="taxonomic scope" value="Bacteria"/>
</dbReference>
<sequence>MRKDDVMTGITMETATTSFRPGTSDKEIESAAIKAIKRRKQTVFFWQIAILVAALGLWELSSDFGWIDPFFYSSPSGVLQRLYEWATQGTTEGSLWYHLGVTMEEALIGFFTGSIAGVVVGVGLGRNPMLSDIFSVYIKAINSIPRVVLAPIFIMIMGLGLASKVALAFVMVFFVVFANAFQGVREADRDMIANARILGASDWQVTRAVVIPSAMSWIFASLHVSFGFAIIGAIVGEFVGARFGIGQLISIAKGTFDAAGMFAAIVLVMVVTLAAEYVMTLVEKRLAKWRPQQSLETH</sequence>
<dbReference type="InterPro" id="IPR000515">
    <property type="entry name" value="MetI-like"/>
</dbReference>
<dbReference type="GO" id="GO:0005886">
    <property type="term" value="C:plasma membrane"/>
    <property type="evidence" value="ECO:0007669"/>
    <property type="project" value="UniProtKB-SubCell"/>
</dbReference>
<feature type="transmembrane region" description="Helical" evidence="7">
    <location>
        <begin position="259"/>
        <end position="282"/>
    </location>
</feature>
<dbReference type="PANTHER" id="PTHR30151">
    <property type="entry name" value="ALKANE SULFONATE ABC TRANSPORTER-RELATED, MEMBRANE SUBUNIT"/>
    <property type="match status" value="1"/>
</dbReference>
<dbReference type="CDD" id="cd06261">
    <property type="entry name" value="TM_PBP2"/>
    <property type="match status" value="1"/>
</dbReference>
<evidence type="ECO:0000256" key="1">
    <source>
        <dbReference type="ARBA" id="ARBA00004651"/>
    </source>
</evidence>
<evidence type="ECO:0000256" key="5">
    <source>
        <dbReference type="ARBA" id="ARBA00022989"/>
    </source>
</evidence>
<protein>
    <submittedName>
        <fullName evidence="9">ABC transporter membrane spanning protein</fullName>
    </submittedName>
</protein>
<evidence type="ECO:0000256" key="6">
    <source>
        <dbReference type="ARBA" id="ARBA00023136"/>
    </source>
</evidence>
<accession>K0PQD7</accession>
<comment type="subcellular location">
    <subcellularLocation>
        <location evidence="1 7">Cell membrane</location>
        <topology evidence="1 7">Multi-pass membrane protein</topology>
    </subcellularLocation>
</comment>
<dbReference type="HOGENOM" id="CLU_046113_2_2_5"/>
<feature type="transmembrane region" description="Helical" evidence="7">
    <location>
        <begin position="43"/>
        <end position="61"/>
    </location>
</feature>
<evidence type="ECO:0000313" key="10">
    <source>
        <dbReference type="Proteomes" id="UP000009319"/>
    </source>
</evidence>
<evidence type="ECO:0000256" key="2">
    <source>
        <dbReference type="ARBA" id="ARBA00022448"/>
    </source>
</evidence>
<dbReference type="Proteomes" id="UP000009319">
    <property type="component" value="Unassembled WGS sequence"/>
</dbReference>
<keyword evidence="5 7" id="KW-1133">Transmembrane helix</keyword>
<proteinExistence type="inferred from homology"/>
<comment type="similarity">
    <text evidence="7">Belongs to the binding-protein-dependent transport system permease family.</text>
</comment>
<dbReference type="EMBL" id="CANI01000039">
    <property type="protein sequence ID" value="CCM78846.1"/>
    <property type="molecule type" value="Genomic_DNA"/>
</dbReference>
<evidence type="ECO:0000256" key="4">
    <source>
        <dbReference type="ARBA" id="ARBA00022692"/>
    </source>
</evidence>
<feature type="transmembrane region" description="Helical" evidence="7">
    <location>
        <begin position="217"/>
        <end position="239"/>
    </location>
</feature>
<comment type="caution">
    <text evidence="9">The sequence shown here is derived from an EMBL/GenBank/DDBJ whole genome shotgun (WGS) entry which is preliminary data.</text>
</comment>
<name>K0PQD7_9HYPH</name>
<dbReference type="InterPro" id="IPR035906">
    <property type="entry name" value="MetI-like_sf"/>
</dbReference>
<gene>
    <name evidence="9" type="ORF">BN77_p11541</name>
</gene>
<feature type="domain" description="ABC transmembrane type-1" evidence="8">
    <location>
        <begin position="99"/>
        <end position="279"/>
    </location>
</feature>
<evidence type="ECO:0000313" key="9">
    <source>
        <dbReference type="EMBL" id="CCM78846.1"/>
    </source>
</evidence>